<dbReference type="Gene3D" id="3.30.65.10">
    <property type="entry name" value="Bacterial Topoisomerase I, domain 1"/>
    <property type="match status" value="2"/>
</dbReference>
<dbReference type="Proteomes" id="UP001057375">
    <property type="component" value="Unassembled WGS sequence"/>
</dbReference>
<evidence type="ECO:0000259" key="1">
    <source>
        <dbReference type="Pfam" id="PF01396"/>
    </source>
</evidence>
<accession>A0ABQ5JRV3</accession>
<name>A0ABQ5JRV3_9EUKA</name>
<organism evidence="2 3">
    <name type="scientific">Aduncisulcus paluster</name>
    <dbReference type="NCBI Taxonomy" id="2918883"/>
    <lineage>
        <taxon>Eukaryota</taxon>
        <taxon>Metamonada</taxon>
        <taxon>Carpediemonas-like organisms</taxon>
        <taxon>Aduncisulcus</taxon>
    </lineage>
</organism>
<dbReference type="Pfam" id="PF01396">
    <property type="entry name" value="Zn_ribbon_Top1"/>
    <property type="match status" value="2"/>
</dbReference>
<dbReference type="EMBL" id="BQXS01005782">
    <property type="protein sequence ID" value="GKT14746.1"/>
    <property type="molecule type" value="Genomic_DNA"/>
</dbReference>
<evidence type="ECO:0000313" key="3">
    <source>
        <dbReference type="Proteomes" id="UP001057375"/>
    </source>
</evidence>
<feature type="non-terminal residue" evidence="2">
    <location>
        <position position="1"/>
    </location>
</feature>
<gene>
    <name evidence="2" type="ORF">ADUPG1_004055</name>
</gene>
<dbReference type="GO" id="GO:0003677">
    <property type="term" value="F:DNA binding"/>
    <property type="evidence" value="ECO:0007669"/>
    <property type="project" value="UniProtKB-KW"/>
</dbReference>
<reference evidence="2" key="1">
    <citation type="submission" date="2022-03" db="EMBL/GenBank/DDBJ databases">
        <title>Draft genome sequence of Aduncisulcus paluster, a free-living microaerophilic Fornicata.</title>
        <authorList>
            <person name="Yuyama I."/>
            <person name="Kume K."/>
            <person name="Tamura T."/>
            <person name="Inagaki Y."/>
            <person name="Hashimoto T."/>
        </authorList>
    </citation>
    <scope>NUCLEOTIDE SEQUENCE</scope>
    <source>
        <strain evidence="2">NY0171</strain>
    </source>
</reference>
<evidence type="ECO:0000313" key="2">
    <source>
        <dbReference type="EMBL" id="GKT14746.1"/>
    </source>
</evidence>
<proteinExistence type="predicted"/>
<keyword evidence="3" id="KW-1185">Reference proteome</keyword>
<sequence length="125" mass="14025">VDDSVAQEIARVKREGINIKSNAVQCPKCKTGFLKPRKGPKGKFWVCSAYPDCNATFTDKAGKPDLKAKPASKLKVSEEHQCPDCGKGLIRRPAKRKGLFWWSCSGFPECKFRCFDEKGKPKFEN</sequence>
<comment type="caution">
    <text evidence="2">The sequence shown here is derived from an EMBL/GenBank/DDBJ whole genome shotgun (WGS) entry which is preliminary data.</text>
</comment>
<dbReference type="SUPFAM" id="SSF57783">
    <property type="entry name" value="Zinc beta-ribbon"/>
    <property type="match status" value="1"/>
</dbReference>
<dbReference type="InterPro" id="IPR013498">
    <property type="entry name" value="Topo_IA_Znf"/>
</dbReference>
<feature type="domain" description="DNA topoisomerase type IA zn finger" evidence="1">
    <location>
        <begin position="81"/>
        <end position="118"/>
    </location>
</feature>
<protein>
    <submittedName>
        <fullName evidence="2">Topoisomerase DNA-binding C4 zinc finger domain-containing protein</fullName>
    </submittedName>
</protein>
<keyword evidence="2" id="KW-0238">DNA-binding</keyword>
<feature type="domain" description="DNA topoisomerase type IA zn finger" evidence="1">
    <location>
        <begin position="24"/>
        <end position="59"/>
    </location>
</feature>